<evidence type="ECO:0000256" key="2">
    <source>
        <dbReference type="ARBA" id="ARBA00022801"/>
    </source>
</evidence>
<dbReference type="EMBL" id="OZ075123">
    <property type="protein sequence ID" value="CAL4919645.1"/>
    <property type="molecule type" value="Genomic_DNA"/>
</dbReference>
<evidence type="ECO:0000256" key="4">
    <source>
        <dbReference type="SAM" id="SignalP"/>
    </source>
</evidence>
<dbReference type="PANTHER" id="PTHR46020:SF15">
    <property type="entry name" value="SGNH HYDROLASE-TYPE ESTERASE DOMAIN-CONTAINING PROTEIN"/>
    <property type="match status" value="1"/>
</dbReference>
<dbReference type="InterPro" id="IPR036514">
    <property type="entry name" value="SGNH_hydro_sf"/>
</dbReference>
<dbReference type="SUPFAM" id="SSF52266">
    <property type="entry name" value="SGNH hydrolase"/>
    <property type="match status" value="1"/>
</dbReference>
<dbReference type="Proteomes" id="UP001497457">
    <property type="component" value="Chromosome 13rd"/>
</dbReference>
<evidence type="ECO:0000256" key="3">
    <source>
        <dbReference type="ARBA" id="ARBA00023098"/>
    </source>
</evidence>
<dbReference type="GO" id="GO:0006629">
    <property type="term" value="P:lipid metabolic process"/>
    <property type="evidence" value="ECO:0007669"/>
    <property type="project" value="UniProtKB-KW"/>
</dbReference>
<keyword evidence="3" id="KW-0443">Lipid metabolism</keyword>
<proteinExistence type="inferred from homology"/>
<feature type="signal peptide" evidence="4">
    <location>
        <begin position="1"/>
        <end position="24"/>
    </location>
</feature>
<dbReference type="PANTHER" id="PTHR46020">
    <property type="entry name" value="OSJNBB0059K02.9 PROTEIN"/>
    <property type="match status" value="1"/>
</dbReference>
<keyword evidence="4" id="KW-0732">Signal</keyword>
<gene>
    <name evidence="5" type="ORF">URODEC1_LOCUS19937</name>
</gene>
<protein>
    <recommendedName>
        <fullName evidence="7">GDSL esterase/lipase</fullName>
    </recommendedName>
</protein>
<dbReference type="Gene3D" id="3.40.50.1110">
    <property type="entry name" value="SGNH hydrolase"/>
    <property type="match status" value="1"/>
</dbReference>
<organism evidence="5 6">
    <name type="scientific">Urochloa decumbens</name>
    <dbReference type="NCBI Taxonomy" id="240449"/>
    <lineage>
        <taxon>Eukaryota</taxon>
        <taxon>Viridiplantae</taxon>
        <taxon>Streptophyta</taxon>
        <taxon>Embryophyta</taxon>
        <taxon>Tracheophyta</taxon>
        <taxon>Spermatophyta</taxon>
        <taxon>Magnoliopsida</taxon>
        <taxon>Liliopsida</taxon>
        <taxon>Poales</taxon>
        <taxon>Poaceae</taxon>
        <taxon>PACMAD clade</taxon>
        <taxon>Panicoideae</taxon>
        <taxon>Panicodae</taxon>
        <taxon>Paniceae</taxon>
        <taxon>Melinidinae</taxon>
        <taxon>Urochloa</taxon>
    </lineage>
</organism>
<feature type="chain" id="PRO_5044793563" description="GDSL esterase/lipase" evidence="4">
    <location>
        <begin position="25"/>
        <end position="364"/>
    </location>
</feature>
<sequence>MKLLAAAACFVLLLLNTTVRVAVASDEARRHHHRHRRPHHQAKAKRSHKLFVFGDDFADDGNSNQGFPAWRYPYGISDTAHDGKPTGRFSDGLVQSDFLAKIMGYAESPPPYAGGGDWDNGIDASGMNFAVADSGALEVPGGALKLDAQVQQLRSLVRDGRVDHSDFMESVALVGYSGNDYASANDYNLDDMVATVVDEIASAVSQLQDMGVTKVLVNTVPPFGCSPWMAKTNNYSSCYDKGNAVSDRHNTALRDRLGDEEDVMLLDVNSVVTDLVAPREGSALAGQFAERLRPCCEGVADADGGGGGGSGYCGKDGAYSLCDNPREYFFWDMVHPTHAGWRAVMQLLQGPIMAFLGISNLEHL</sequence>
<keyword evidence="2" id="KW-0378">Hydrolase</keyword>
<evidence type="ECO:0000313" key="6">
    <source>
        <dbReference type="Proteomes" id="UP001497457"/>
    </source>
</evidence>
<evidence type="ECO:0008006" key="7">
    <source>
        <dbReference type="Google" id="ProtNLM"/>
    </source>
</evidence>
<accession>A0ABC8X405</accession>
<dbReference type="GO" id="GO:0016787">
    <property type="term" value="F:hydrolase activity"/>
    <property type="evidence" value="ECO:0007669"/>
    <property type="project" value="UniProtKB-KW"/>
</dbReference>
<keyword evidence="6" id="KW-1185">Reference proteome</keyword>
<dbReference type="AlphaFoldDB" id="A0ABC8X405"/>
<comment type="similarity">
    <text evidence="1">Belongs to the 'GDSL' lipolytic enzyme family.</text>
</comment>
<dbReference type="Pfam" id="PF00657">
    <property type="entry name" value="Lipase_GDSL"/>
    <property type="match status" value="1"/>
</dbReference>
<evidence type="ECO:0000313" key="5">
    <source>
        <dbReference type="EMBL" id="CAL4919645.1"/>
    </source>
</evidence>
<evidence type="ECO:0000256" key="1">
    <source>
        <dbReference type="ARBA" id="ARBA00008668"/>
    </source>
</evidence>
<dbReference type="InterPro" id="IPR001087">
    <property type="entry name" value="GDSL"/>
</dbReference>
<name>A0ABC8X405_9POAL</name>
<reference evidence="6" key="1">
    <citation type="submission" date="2024-06" db="EMBL/GenBank/DDBJ databases">
        <authorList>
            <person name="Ryan C."/>
        </authorList>
    </citation>
    <scope>NUCLEOTIDE SEQUENCE [LARGE SCALE GENOMIC DNA]</scope>
</reference>
<reference evidence="5 6" key="2">
    <citation type="submission" date="2024-10" db="EMBL/GenBank/DDBJ databases">
        <authorList>
            <person name="Ryan C."/>
        </authorList>
    </citation>
    <scope>NUCLEOTIDE SEQUENCE [LARGE SCALE GENOMIC DNA]</scope>
</reference>